<dbReference type="PROSITE" id="PS50835">
    <property type="entry name" value="IG_LIKE"/>
    <property type="match status" value="1"/>
</dbReference>
<proteinExistence type="predicted"/>
<dbReference type="EMBL" id="CP111012">
    <property type="protein sequence ID" value="WAQ94875.1"/>
    <property type="molecule type" value="Genomic_DNA"/>
</dbReference>
<feature type="transmembrane region" description="Helical" evidence="2">
    <location>
        <begin position="323"/>
        <end position="344"/>
    </location>
</feature>
<evidence type="ECO:0000256" key="2">
    <source>
        <dbReference type="SAM" id="Phobius"/>
    </source>
</evidence>
<organism evidence="5 6">
    <name type="scientific">Mya arenaria</name>
    <name type="common">Soft-shell clam</name>
    <dbReference type="NCBI Taxonomy" id="6604"/>
    <lineage>
        <taxon>Eukaryota</taxon>
        <taxon>Metazoa</taxon>
        <taxon>Spiralia</taxon>
        <taxon>Lophotrochozoa</taxon>
        <taxon>Mollusca</taxon>
        <taxon>Bivalvia</taxon>
        <taxon>Autobranchia</taxon>
        <taxon>Heteroconchia</taxon>
        <taxon>Euheterodonta</taxon>
        <taxon>Imparidentia</taxon>
        <taxon>Neoheterodontei</taxon>
        <taxon>Myida</taxon>
        <taxon>Myoidea</taxon>
        <taxon>Myidae</taxon>
        <taxon>Mya</taxon>
    </lineage>
</organism>
<protein>
    <recommendedName>
        <fullName evidence="4">Ig-like domain-containing protein</fullName>
    </recommendedName>
</protein>
<keyword evidence="2" id="KW-0812">Transmembrane</keyword>
<evidence type="ECO:0000259" key="4">
    <source>
        <dbReference type="PROSITE" id="PS50835"/>
    </source>
</evidence>
<evidence type="ECO:0000313" key="5">
    <source>
        <dbReference type="EMBL" id="WAQ94875.1"/>
    </source>
</evidence>
<keyword evidence="2" id="KW-0472">Membrane</keyword>
<keyword evidence="6" id="KW-1185">Reference proteome</keyword>
<feature type="domain" description="Ig-like" evidence="4">
    <location>
        <begin position="40"/>
        <end position="157"/>
    </location>
</feature>
<name>A0ABY7DDS6_MYAAR</name>
<evidence type="ECO:0000256" key="3">
    <source>
        <dbReference type="SAM" id="SignalP"/>
    </source>
</evidence>
<dbReference type="Proteomes" id="UP001164746">
    <property type="component" value="Chromosome 1"/>
</dbReference>
<dbReference type="InterPro" id="IPR007110">
    <property type="entry name" value="Ig-like_dom"/>
</dbReference>
<feature type="signal peptide" evidence="3">
    <location>
        <begin position="1"/>
        <end position="20"/>
    </location>
</feature>
<evidence type="ECO:0000313" key="6">
    <source>
        <dbReference type="Proteomes" id="UP001164746"/>
    </source>
</evidence>
<feature type="compositionally biased region" description="Basic and acidic residues" evidence="1">
    <location>
        <begin position="355"/>
        <end position="369"/>
    </location>
</feature>
<gene>
    <name evidence="5" type="ORF">MAR_007346</name>
</gene>
<feature type="chain" id="PRO_5047548738" description="Ig-like domain-containing protein" evidence="3">
    <location>
        <begin position="21"/>
        <end position="423"/>
    </location>
</feature>
<sequence length="423" mass="47791">MDSLLFSLKLCFLLVVAVYAQDNIIQIEFRRISESRPDKPQIVTELLVDYLSNDTFEIMCKLNNVTDLNTLALLILWQLNGPLNIRMQNDDPSDTETYRKPKLNSNVTKWTAVGRFDNVTRNNRNTTLGVSRPVSSFTCTDSRLYKCYVQYINSDMSNRVVFLGKELKVQVTPSKITKQIFEASGDGETLLSELTNSTTIVHVGQKLRLQCTANIGSFNSSVNIVWMKSSMDNDSQLVPFTSGKQIVGEPKAFGSCELEKTDSILYNVSQEDALRTSGNSFHVQCYVHITSIDWKTPEQHRPNFTFVVHLNDGNMDSQNTTKVILGIIGGVCALVIFGVAGIFLKRKFSNPGSPKADEKSEETSHRPDETNISLARVSETPAERDEFHNIQRQRTEQPTYSFKTTEPLQYEELDCAIYQNMCN</sequence>
<accession>A0ABY7DDS6</accession>
<evidence type="ECO:0000256" key="1">
    <source>
        <dbReference type="SAM" id="MobiDB-lite"/>
    </source>
</evidence>
<keyword evidence="3" id="KW-0732">Signal</keyword>
<feature type="region of interest" description="Disordered" evidence="1">
    <location>
        <begin position="350"/>
        <end position="373"/>
    </location>
</feature>
<reference evidence="5" key="1">
    <citation type="submission" date="2022-11" db="EMBL/GenBank/DDBJ databases">
        <title>Centuries of genome instability and evolution in soft-shell clam transmissible cancer (bioRxiv).</title>
        <authorList>
            <person name="Hart S.F.M."/>
            <person name="Yonemitsu M.A."/>
            <person name="Giersch R.M."/>
            <person name="Beal B.F."/>
            <person name="Arriagada G."/>
            <person name="Davis B.W."/>
            <person name="Ostrander E.A."/>
            <person name="Goff S.P."/>
            <person name="Metzger M.J."/>
        </authorList>
    </citation>
    <scope>NUCLEOTIDE SEQUENCE</scope>
    <source>
        <strain evidence="5">MELC-2E11</strain>
        <tissue evidence="5">Siphon/mantle</tissue>
    </source>
</reference>
<keyword evidence="2" id="KW-1133">Transmembrane helix</keyword>